<dbReference type="EMBL" id="JABVEC010000007">
    <property type="protein sequence ID" value="MBC6466283.1"/>
    <property type="molecule type" value="Genomic_DNA"/>
</dbReference>
<dbReference type="RefSeq" id="WP_187243285.1">
    <property type="nucleotide sequence ID" value="NZ_BAAAOK010000071.1"/>
</dbReference>
<evidence type="ECO:0000313" key="2">
    <source>
        <dbReference type="Proteomes" id="UP000805614"/>
    </source>
</evidence>
<reference evidence="1 2" key="1">
    <citation type="submission" date="2020-06" db="EMBL/GenBank/DDBJ databases">
        <title>Actinomadura xiongansis sp. nov., isolated from soil of Baiyangdian.</title>
        <authorList>
            <person name="Zhang X."/>
        </authorList>
    </citation>
    <scope>NUCLEOTIDE SEQUENCE [LARGE SCALE GENOMIC DNA]</scope>
    <source>
        <strain evidence="1 2">HBUM206468</strain>
    </source>
</reference>
<dbReference type="InterPro" id="IPR047789">
    <property type="entry name" value="CU044_5270-like"/>
</dbReference>
<evidence type="ECO:0000313" key="1">
    <source>
        <dbReference type="EMBL" id="MBC6466283.1"/>
    </source>
</evidence>
<protein>
    <submittedName>
        <fullName evidence="1">CU044_5270 family protein</fullName>
    </submittedName>
</protein>
<gene>
    <name evidence="1" type="ORF">HKK74_12330</name>
</gene>
<accession>A0ABR7LN73</accession>
<sequence length="346" mass="37410">MDELKLMEDFCRDVAPTRQRALNEGRSRLLSEFKEPRRGRSSRPVRPVVRVVAVGALAVAIASGITIAQNVGGDAPANRPGRVGILPGGPVANAQEVALRAKAAAQAQPAITLTPGQWIYVKTRTAEINGETLGPRTKYSTNEAWLTVEGKSPPREDRVVVPVSEPTAKVLIDLPSDPDAALARLYAEVDRINDLVKRPTGQNASEPLAFRNGILDTPRGVAAFNLVSEILESYYVPPRLQATLYGALARMPGVRMLPDSVDAQGRHGLALYVMSEGYIRQEIILDRNTYRYLGSRWISVKDHTVPPVGKGVETDSRTPIHIKKGSVLGLSAQLASAPVGKPGERP</sequence>
<dbReference type="NCBIfam" id="NF038083">
    <property type="entry name" value="CU044_5270_fam"/>
    <property type="match status" value="1"/>
</dbReference>
<name>A0ABR7LN73_9ACTN</name>
<keyword evidence="2" id="KW-1185">Reference proteome</keyword>
<comment type="caution">
    <text evidence="1">The sequence shown here is derived from an EMBL/GenBank/DDBJ whole genome shotgun (WGS) entry which is preliminary data.</text>
</comment>
<organism evidence="1 2">
    <name type="scientific">Actinomadura alba</name>
    <dbReference type="NCBI Taxonomy" id="406431"/>
    <lineage>
        <taxon>Bacteria</taxon>
        <taxon>Bacillati</taxon>
        <taxon>Actinomycetota</taxon>
        <taxon>Actinomycetes</taxon>
        <taxon>Streptosporangiales</taxon>
        <taxon>Thermomonosporaceae</taxon>
        <taxon>Actinomadura</taxon>
    </lineage>
</organism>
<dbReference type="Proteomes" id="UP000805614">
    <property type="component" value="Unassembled WGS sequence"/>
</dbReference>
<proteinExistence type="predicted"/>